<dbReference type="CDD" id="cd06093">
    <property type="entry name" value="PX_domain"/>
    <property type="match status" value="1"/>
</dbReference>
<evidence type="ECO:0000259" key="1">
    <source>
        <dbReference type="PROSITE" id="PS50195"/>
    </source>
</evidence>
<dbReference type="InterPro" id="IPR001683">
    <property type="entry name" value="PX_dom"/>
</dbReference>
<comment type="caution">
    <text evidence="2">The sequence shown here is derived from an EMBL/GenBank/DDBJ whole genome shotgun (WGS) entry which is preliminary data.</text>
</comment>
<protein>
    <recommendedName>
        <fullName evidence="1">PX domain-containing protein</fullName>
    </recommendedName>
</protein>
<gene>
    <name evidence="2" type="ORF">Tco025E_01150</name>
</gene>
<dbReference type="OrthoDB" id="271164at2759"/>
<dbReference type="SUPFAM" id="SSF64268">
    <property type="entry name" value="PX domain"/>
    <property type="match status" value="1"/>
</dbReference>
<name>A0A422Q9D5_9TRYP</name>
<dbReference type="GO" id="GO:0035091">
    <property type="term" value="F:phosphatidylinositol binding"/>
    <property type="evidence" value="ECO:0007669"/>
    <property type="project" value="InterPro"/>
</dbReference>
<dbReference type="PANTHER" id="PTHR10555:SF170">
    <property type="entry name" value="FI18122P1"/>
    <property type="match status" value="1"/>
</dbReference>
<dbReference type="GeneID" id="40314761"/>
<keyword evidence="3" id="KW-1185">Reference proteome</keyword>
<dbReference type="GO" id="GO:0005768">
    <property type="term" value="C:endosome"/>
    <property type="evidence" value="ECO:0007669"/>
    <property type="project" value="TreeGrafter"/>
</dbReference>
<accession>A0A422Q9D5</accession>
<dbReference type="PROSITE" id="PS50195">
    <property type="entry name" value="PX"/>
    <property type="match status" value="1"/>
</dbReference>
<dbReference type="Gene3D" id="3.30.1520.10">
    <property type="entry name" value="Phox-like domain"/>
    <property type="match status" value="1"/>
</dbReference>
<proteinExistence type="predicted"/>
<dbReference type="EMBL" id="MKKU01000037">
    <property type="protein sequence ID" value="RNF26547.1"/>
    <property type="molecule type" value="Genomic_DNA"/>
</dbReference>
<dbReference type="Proteomes" id="UP000284403">
    <property type="component" value="Unassembled WGS sequence"/>
</dbReference>
<dbReference type="SMART" id="SM00312">
    <property type="entry name" value="PX"/>
    <property type="match status" value="1"/>
</dbReference>
<dbReference type="Pfam" id="PF00787">
    <property type="entry name" value="PX"/>
    <property type="match status" value="1"/>
</dbReference>
<dbReference type="PANTHER" id="PTHR10555">
    <property type="entry name" value="SORTING NEXIN"/>
    <property type="match status" value="1"/>
</dbReference>
<evidence type="ECO:0000313" key="2">
    <source>
        <dbReference type="EMBL" id="RNF26547.1"/>
    </source>
</evidence>
<reference evidence="2 3" key="1">
    <citation type="journal article" date="2018" name="BMC Genomics">
        <title>Genomic comparison of Trypanosoma conorhini and Trypanosoma rangeli to Trypanosoma cruzi strains of high and low virulence.</title>
        <authorList>
            <person name="Bradwell K.R."/>
            <person name="Koparde V.N."/>
            <person name="Matveyev A.V."/>
            <person name="Serrano M.G."/>
            <person name="Alves J.M."/>
            <person name="Parikh H."/>
            <person name="Huang B."/>
            <person name="Lee V."/>
            <person name="Espinosa-Alvarez O."/>
            <person name="Ortiz P.A."/>
            <person name="Costa-Martins A.G."/>
            <person name="Teixeira M.M."/>
            <person name="Buck G.A."/>
        </authorList>
    </citation>
    <scope>NUCLEOTIDE SEQUENCE [LARGE SCALE GENOMIC DNA]</scope>
    <source>
        <strain evidence="2 3">025E</strain>
    </source>
</reference>
<organism evidence="2 3">
    <name type="scientific">Trypanosoma conorhini</name>
    <dbReference type="NCBI Taxonomy" id="83891"/>
    <lineage>
        <taxon>Eukaryota</taxon>
        <taxon>Discoba</taxon>
        <taxon>Euglenozoa</taxon>
        <taxon>Kinetoplastea</taxon>
        <taxon>Metakinetoplastina</taxon>
        <taxon>Trypanosomatida</taxon>
        <taxon>Trypanosomatidae</taxon>
        <taxon>Trypanosoma</taxon>
    </lineage>
</organism>
<evidence type="ECO:0000313" key="3">
    <source>
        <dbReference type="Proteomes" id="UP000284403"/>
    </source>
</evidence>
<dbReference type="InterPro" id="IPR036871">
    <property type="entry name" value="PX_dom_sf"/>
</dbReference>
<feature type="domain" description="PX" evidence="1">
    <location>
        <begin position="1"/>
        <end position="159"/>
    </location>
</feature>
<dbReference type="AlphaFoldDB" id="A0A422Q9D5"/>
<dbReference type="RefSeq" id="XP_029231753.1">
    <property type="nucleotide sequence ID" value="XM_029368088.1"/>
</dbReference>
<sequence length="490" mass="55467">MEFLAADAERMYTENGRVQHLSYWSYKILARSFLPSYQSLPSSVPSNRPAQNFSRGAGYIDFCTWHRYSDFEWLAAQMELEFPGVLFPPIPPKETDGTMDKFTDLLSSSKENGAATKENPLVKKRMRRLQLALNAISQLHELHESPLLKAFVTFDELAWRAFREERQKQNKRSLFSAVKLKGLSLFSKLRSIGESNEHNGVAESPFVVVETRQSDLAGLLHTCCAQVEHITKCCAGELRHWSDVNALRKPIQGSPLPWTACYCGHRVQHSQHPELEGVVRDVKDDVAVVEWDDQDEKLAIVRLEELNYPSSGISDPAIFALQELATQVESYCMYVSRSAGVTALKEVEDMLWFLSSYASRCVHVIRRFKALGAEAQSLTRATEKKSSATQAERLEQVKQELSKGTARFIDEYNGFYRTFLRKSLLDVARRFGEVMTVMMCDDEWEQRLSAANAMLTPAFPLPPEDAPEMLAEDAAKSGFVTRELANEVEG</sequence>